<dbReference type="PANTHER" id="PTHR41694:SF3">
    <property type="entry name" value="RNA-DIRECTED DNA POLYMERASE-RELATED"/>
    <property type="match status" value="1"/>
</dbReference>
<comment type="caution">
    <text evidence="8">The sequence shown here is derived from an EMBL/GenBank/DDBJ whole genome shotgun (WGS) entry which is preliminary data.</text>
</comment>
<dbReference type="GO" id="GO:0035613">
    <property type="term" value="F:RNA stem-loop binding"/>
    <property type="evidence" value="ECO:0007669"/>
    <property type="project" value="TreeGrafter"/>
</dbReference>
<dbReference type="Proteomes" id="UP000551127">
    <property type="component" value="Unassembled WGS sequence"/>
</dbReference>
<dbReference type="GO" id="GO:0004519">
    <property type="term" value="F:endonuclease activity"/>
    <property type="evidence" value="ECO:0007669"/>
    <property type="project" value="UniProtKB-KW"/>
</dbReference>
<dbReference type="InterPro" id="IPR036397">
    <property type="entry name" value="RNaseH_sf"/>
</dbReference>
<keyword evidence="5" id="KW-0378">Hydrolase</keyword>
<dbReference type="SUPFAM" id="SSF53098">
    <property type="entry name" value="Ribonuclease H-like"/>
    <property type="match status" value="1"/>
</dbReference>
<keyword evidence="3" id="KW-0540">Nuclease</keyword>
<dbReference type="AlphaFoldDB" id="A0A7K4Y5C5"/>
<feature type="non-terminal residue" evidence="8">
    <location>
        <position position="64"/>
    </location>
</feature>
<dbReference type="PROSITE" id="PS50994">
    <property type="entry name" value="INTEGRASE"/>
    <property type="match status" value="1"/>
</dbReference>
<keyword evidence="6" id="KW-0695">RNA-directed DNA polymerase</keyword>
<evidence type="ECO:0000313" key="8">
    <source>
        <dbReference type="EMBL" id="NWR54196.1"/>
    </source>
</evidence>
<dbReference type="OrthoDB" id="9359997at2759"/>
<dbReference type="InterPro" id="IPR001584">
    <property type="entry name" value="Integrase_cat-core"/>
</dbReference>
<evidence type="ECO:0000259" key="7">
    <source>
        <dbReference type="PROSITE" id="PS50994"/>
    </source>
</evidence>
<keyword evidence="9" id="KW-1185">Reference proteome</keyword>
<organism evidence="8 9">
    <name type="scientific">Bucorvus abyssinicus</name>
    <name type="common">Northern ground-hornbill</name>
    <name type="synonym">Abyssinian ground-hornbill</name>
    <dbReference type="NCBI Taxonomy" id="153643"/>
    <lineage>
        <taxon>Eukaryota</taxon>
        <taxon>Metazoa</taxon>
        <taxon>Chordata</taxon>
        <taxon>Craniata</taxon>
        <taxon>Vertebrata</taxon>
        <taxon>Euteleostomi</taxon>
        <taxon>Archelosauria</taxon>
        <taxon>Archosauria</taxon>
        <taxon>Dinosauria</taxon>
        <taxon>Saurischia</taxon>
        <taxon>Theropoda</taxon>
        <taxon>Coelurosauria</taxon>
        <taxon>Aves</taxon>
        <taxon>Neognathae</taxon>
        <taxon>Neoaves</taxon>
        <taxon>Telluraves</taxon>
        <taxon>Coraciimorphae</taxon>
        <taxon>Bucerotiformes</taxon>
        <taxon>Bucorvidae</taxon>
        <taxon>Bucorvus</taxon>
    </lineage>
</organism>
<sequence>KHAIRHLRQAFVVLGVPQTLKTDNGPCFIAARMRDFLQVWGVSHITGIAHSSTGQALVECANQT</sequence>
<gene>
    <name evidence="8" type="primary">Ervk10</name>
    <name evidence="8" type="ORF">BUCABY_R15404</name>
</gene>
<dbReference type="EMBL" id="VYZL01000188">
    <property type="protein sequence ID" value="NWR54196.1"/>
    <property type="molecule type" value="Genomic_DNA"/>
</dbReference>
<feature type="non-terminal residue" evidence="8">
    <location>
        <position position="1"/>
    </location>
</feature>
<dbReference type="PANTHER" id="PTHR41694">
    <property type="entry name" value="ENDOGENOUS RETROVIRUS GROUP K MEMBER POL PROTEIN"/>
    <property type="match status" value="1"/>
</dbReference>
<accession>A0A7K4Y5C5</accession>
<evidence type="ECO:0000256" key="6">
    <source>
        <dbReference type="ARBA" id="ARBA00022918"/>
    </source>
</evidence>
<dbReference type="GO" id="GO:0016787">
    <property type="term" value="F:hydrolase activity"/>
    <property type="evidence" value="ECO:0007669"/>
    <property type="project" value="UniProtKB-KW"/>
</dbReference>
<dbReference type="InterPro" id="IPR012337">
    <property type="entry name" value="RNaseH-like_sf"/>
</dbReference>
<keyword evidence="1" id="KW-0808">Transferase</keyword>
<evidence type="ECO:0000313" key="9">
    <source>
        <dbReference type="Proteomes" id="UP000551127"/>
    </source>
</evidence>
<name>A0A7K4Y5C5_BUCAB</name>
<keyword evidence="2" id="KW-0548">Nucleotidyltransferase</keyword>
<evidence type="ECO:0000256" key="1">
    <source>
        <dbReference type="ARBA" id="ARBA00022679"/>
    </source>
</evidence>
<evidence type="ECO:0000256" key="4">
    <source>
        <dbReference type="ARBA" id="ARBA00022759"/>
    </source>
</evidence>
<evidence type="ECO:0000256" key="5">
    <source>
        <dbReference type="ARBA" id="ARBA00022801"/>
    </source>
</evidence>
<dbReference type="Gene3D" id="3.30.420.10">
    <property type="entry name" value="Ribonuclease H-like superfamily/Ribonuclease H"/>
    <property type="match status" value="1"/>
</dbReference>
<protein>
    <submittedName>
        <fullName evidence="8">POK10 protein</fullName>
    </submittedName>
</protein>
<keyword evidence="4" id="KW-0255">Endonuclease</keyword>
<evidence type="ECO:0000256" key="3">
    <source>
        <dbReference type="ARBA" id="ARBA00022722"/>
    </source>
</evidence>
<reference evidence="8 9" key="1">
    <citation type="submission" date="2019-09" db="EMBL/GenBank/DDBJ databases">
        <title>Bird 10,000 Genomes (B10K) Project - Family phase.</title>
        <authorList>
            <person name="Zhang G."/>
        </authorList>
    </citation>
    <scope>NUCLEOTIDE SEQUENCE [LARGE SCALE GENOMIC DNA]</scope>
    <source>
        <strain evidence="8">B10K-DU-012-80</strain>
    </source>
</reference>
<feature type="domain" description="Integrase catalytic" evidence="7">
    <location>
        <begin position="1"/>
        <end position="64"/>
    </location>
</feature>
<proteinExistence type="predicted"/>
<evidence type="ECO:0000256" key="2">
    <source>
        <dbReference type="ARBA" id="ARBA00022695"/>
    </source>
</evidence>
<dbReference type="Pfam" id="PF00665">
    <property type="entry name" value="rve"/>
    <property type="match status" value="1"/>
</dbReference>
<dbReference type="GO" id="GO:0015074">
    <property type="term" value="P:DNA integration"/>
    <property type="evidence" value="ECO:0007669"/>
    <property type="project" value="InterPro"/>
</dbReference>
<dbReference type="GO" id="GO:0003964">
    <property type="term" value="F:RNA-directed DNA polymerase activity"/>
    <property type="evidence" value="ECO:0007669"/>
    <property type="project" value="UniProtKB-KW"/>
</dbReference>